<evidence type="ECO:0000313" key="16">
    <source>
        <dbReference type="Proteomes" id="UP000059419"/>
    </source>
</evidence>
<geneLocation type="plasmid" evidence="16">
    <name>pEM01</name>
</geneLocation>
<evidence type="ECO:0000256" key="8">
    <source>
        <dbReference type="ARBA" id="ARBA00022982"/>
    </source>
</evidence>
<dbReference type="KEGG" id="ege:EM595_p0186"/>
<comment type="subcellular location">
    <subcellularLocation>
        <location evidence="2">Cell membrane</location>
        <topology evidence="2">Multi-pass membrane protein</topology>
    </subcellularLocation>
</comment>
<comment type="cofactor">
    <cofactor evidence="1">
        <name>heme b</name>
        <dbReference type="ChEBI" id="CHEBI:60344"/>
    </cofactor>
</comment>
<protein>
    <submittedName>
        <fullName evidence="15">Cytochrome B561</fullName>
    </submittedName>
</protein>
<gene>
    <name evidence="15" type="ORF">EM595_p0186</name>
</gene>
<evidence type="ECO:0000256" key="2">
    <source>
        <dbReference type="ARBA" id="ARBA00004651"/>
    </source>
</evidence>
<dbReference type="GO" id="GO:0022904">
    <property type="term" value="P:respiratory electron transport chain"/>
    <property type="evidence" value="ECO:0007669"/>
    <property type="project" value="InterPro"/>
</dbReference>
<evidence type="ECO:0000256" key="3">
    <source>
        <dbReference type="ARBA" id="ARBA00022448"/>
    </source>
</evidence>
<feature type="transmembrane region" description="Helical" evidence="13">
    <location>
        <begin position="132"/>
        <end position="152"/>
    </location>
</feature>
<dbReference type="GO" id="GO:0020037">
    <property type="term" value="F:heme binding"/>
    <property type="evidence" value="ECO:0007669"/>
    <property type="project" value="TreeGrafter"/>
</dbReference>
<sequence length="167" mass="19077">MKYSTHQIFLHWLSAVIIIWATVSGFYVAMFQPSPETKQWVSFFNVSLTTVFIPFFIARIGYAFAHGKPEDTTLTARQEKMAHLGHLALYANICVVLITGVLMMDKNINVFNLFFIPHPLEDVQLLAFFKRVHVFFCLSLSLLVTGHVLAIVKHRLAGHNVLKRMLT</sequence>
<comment type="similarity">
    <text evidence="12">Belongs to the cytochrome b561 family.</text>
</comment>
<dbReference type="Pfam" id="PF01292">
    <property type="entry name" value="Ni_hydr_CYTB"/>
    <property type="match status" value="1"/>
</dbReference>
<dbReference type="InterPro" id="IPR016174">
    <property type="entry name" value="Di-haem_cyt_TM"/>
</dbReference>
<feature type="transmembrane region" description="Helical" evidence="13">
    <location>
        <begin position="84"/>
        <end position="104"/>
    </location>
</feature>
<feature type="transmembrane region" description="Helical" evidence="13">
    <location>
        <begin position="12"/>
        <end position="31"/>
    </location>
</feature>
<dbReference type="PATRIC" id="fig|1619313.3.peg.3788"/>
<dbReference type="GO" id="GO:0046872">
    <property type="term" value="F:metal ion binding"/>
    <property type="evidence" value="ECO:0007669"/>
    <property type="project" value="UniProtKB-KW"/>
</dbReference>
<dbReference type="PANTHER" id="PTHR30529:SF7">
    <property type="entry name" value="CYTOCHROME B561 BACTERIAL_NI-HYDROGENASE DOMAIN-CONTAINING PROTEIN"/>
    <property type="match status" value="1"/>
</dbReference>
<proteinExistence type="inferred from homology"/>
<evidence type="ECO:0000256" key="1">
    <source>
        <dbReference type="ARBA" id="ARBA00001970"/>
    </source>
</evidence>
<evidence type="ECO:0000259" key="14">
    <source>
        <dbReference type="Pfam" id="PF01292"/>
    </source>
</evidence>
<evidence type="ECO:0000313" key="15">
    <source>
        <dbReference type="EMBL" id="CUU25886.1"/>
    </source>
</evidence>
<keyword evidence="10" id="KW-0408">Iron</keyword>
<name>A0A0U5L632_9GAMM</name>
<dbReference type="SUPFAM" id="SSF81342">
    <property type="entry name" value="Transmembrane di-heme cytochromes"/>
    <property type="match status" value="1"/>
</dbReference>
<evidence type="ECO:0000256" key="12">
    <source>
        <dbReference type="ARBA" id="ARBA00037975"/>
    </source>
</evidence>
<keyword evidence="9 13" id="KW-1133">Transmembrane helix</keyword>
<keyword evidence="7" id="KW-0479">Metal-binding</keyword>
<evidence type="ECO:0000256" key="10">
    <source>
        <dbReference type="ARBA" id="ARBA00023004"/>
    </source>
</evidence>
<evidence type="ECO:0000256" key="6">
    <source>
        <dbReference type="ARBA" id="ARBA00022692"/>
    </source>
</evidence>
<dbReference type="PANTHER" id="PTHR30529">
    <property type="entry name" value="CYTOCHROME B561"/>
    <property type="match status" value="1"/>
</dbReference>
<dbReference type="GO" id="GO:0005886">
    <property type="term" value="C:plasma membrane"/>
    <property type="evidence" value="ECO:0007669"/>
    <property type="project" value="UniProtKB-SubCell"/>
</dbReference>
<accession>A0A0U5L632</accession>
<feature type="domain" description="Cytochrome b561 bacterial/Ni-hydrogenase" evidence="14">
    <location>
        <begin position="3"/>
        <end position="167"/>
    </location>
</feature>
<dbReference type="OrthoDB" id="8589936at2"/>
<dbReference type="GO" id="GO:0009055">
    <property type="term" value="F:electron transfer activity"/>
    <property type="evidence" value="ECO:0007669"/>
    <property type="project" value="InterPro"/>
</dbReference>
<keyword evidence="8" id="KW-0249">Electron transport</keyword>
<evidence type="ECO:0000256" key="4">
    <source>
        <dbReference type="ARBA" id="ARBA00022475"/>
    </source>
</evidence>
<evidence type="ECO:0000256" key="9">
    <source>
        <dbReference type="ARBA" id="ARBA00022989"/>
    </source>
</evidence>
<keyword evidence="5" id="KW-0349">Heme</keyword>
<keyword evidence="11 13" id="KW-0472">Membrane</keyword>
<evidence type="ECO:0000256" key="7">
    <source>
        <dbReference type="ARBA" id="ARBA00022723"/>
    </source>
</evidence>
<keyword evidence="6 13" id="KW-0812">Transmembrane</keyword>
<dbReference type="AlphaFoldDB" id="A0A0U5L632"/>
<keyword evidence="4" id="KW-1003">Cell membrane</keyword>
<keyword evidence="3" id="KW-0813">Transport</keyword>
<feature type="transmembrane region" description="Helical" evidence="13">
    <location>
        <begin position="43"/>
        <end position="64"/>
    </location>
</feature>
<dbReference type="InterPro" id="IPR011577">
    <property type="entry name" value="Cyt_b561_bac/Ni-Hgenase"/>
</dbReference>
<evidence type="ECO:0000256" key="13">
    <source>
        <dbReference type="SAM" id="Phobius"/>
    </source>
</evidence>
<dbReference type="Proteomes" id="UP000059419">
    <property type="component" value="Plasmid pEM01"/>
</dbReference>
<evidence type="ECO:0000256" key="11">
    <source>
        <dbReference type="ARBA" id="ARBA00023136"/>
    </source>
</evidence>
<dbReference type="RefSeq" id="WP_067436055.1">
    <property type="nucleotide sequence ID" value="NZ_LN907828.1"/>
</dbReference>
<evidence type="ECO:0000256" key="5">
    <source>
        <dbReference type="ARBA" id="ARBA00022617"/>
    </source>
</evidence>
<dbReference type="EMBL" id="LN907828">
    <property type="protein sequence ID" value="CUU25886.1"/>
    <property type="molecule type" value="Genomic_DNA"/>
</dbReference>
<dbReference type="InterPro" id="IPR052168">
    <property type="entry name" value="Cytochrome_b561_oxidase"/>
</dbReference>
<keyword evidence="16" id="KW-1185">Reference proteome</keyword>
<organism evidence="15 16">
    <name type="scientific">Duffyella gerundensis</name>
    <dbReference type="NCBI Taxonomy" id="1619313"/>
    <lineage>
        <taxon>Bacteria</taxon>
        <taxon>Pseudomonadati</taxon>
        <taxon>Pseudomonadota</taxon>
        <taxon>Gammaproteobacteria</taxon>
        <taxon>Enterobacterales</taxon>
        <taxon>Erwiniaceae</taxon>
        <taxon>Duffyella</taxon>
    </lineage>
</organism>
<reference evidence="16" key="1">
    <citation type="submission" date="2015-11" db="EMBL/GenBank/DDBJ databases">
        <authorList>
            <person name="Blom J."/>
        </authorList>
    </citation>
    <scope>NUCLEOTIDE SEQUENCE [LARGE SCALE GENOMIC DNA]</scope>
    <source>
        <plasmid evidence="16">pEM01</plasmid>
    </source>
</reference>